<feature type="compositionally biased region" description="Basic and acidic residues" evidence="1">
    <location>
        <begin position="25"/>
        <end position="36"/>
    </location>
</feature>
<reference evidence="3" key="1">
    <citation type="submission" date="2016-10" db="EMBL/GenBank/DDBJ databases">
        <authorList>
            <person name="Varghese N."/>
            <person name="Submissions S."/>
        </authorList>
    </citation>
    <scope>NUCLEOTIDE SEQUENCE [LARGE SCALE GENOMIC DNA]</scope>
    <source>
        <strain evidence="3">CGMCC 4.3530</strain>
    </source>
</reference>
<protein>
    <submittedName>
        <fullName evidence="2">Uncharacterized protein</fullName>
    </submittedName>
</protein>
<feature type="compositionally biased region" description="Polar residues" evidence="1">
    <location>
        <begin position="85"/>
        <end position="101"/>
    </location>
</feature>
<evidence type="ECO:0000313" key="3">
    <source>
        <dbReference type="Proteomes" id="UP000199529"/>
    </source>
</evidence>
<dbReference type="STRING" id="418495.SAMN05216215_101188"/>
<dbReference type="AlphaFoldDB" id="A0A1H3BW58"/>
<feature type="region of interest" description="Disordered" evidence="1">
    <location>
        <begin position="16"/>
        <end position="36"/>
    </location>
</feature>
<accession>A0A1H3BW58</accession>
<organism evidence="2 3">
    <name type="scientific">Saccharopolyspora shandongensis</name>
    <dbReference type="NCBI Taxonomy" id="418495"/>
    <lineage>
        <taxon>Bacteria</taxon>
        <taxon>Bacillati</taxon>
        <taxon>Actinomycetota</taxon>
        <taxon>Actinomycetes</taxon>
        <taxon>Pseudonocardiales</taxon>
        <taxon>Pseudonocardiaceae</taxon>
        <taxon>Saccharopolyspora</taxon>
    </lineage>
</organism>
<evidence type="ECO:0000256" key="1">
    <source>
        <dbReference type="SAM" id="MobiDB-lite"/>
    </source>
</evidence>
<proteinExistence type="predicted"/>
<name>A0A1H3BW58_9PSEU</name>
<feature type="region of interest" description="Disordered" evidence="1">
    <location>
        <begin position="75"/>
        <end position="114"/>
    </location>
</feature>
<keyword evidence="3" id="KW-1185">Reference proteome</keyword>
<dbReference type="EMBL" id="FNOK01000011">
    <property type="protein sequence ID" value="SDX46157.1"/>
    <property type="molecule type" value="Genomic_DNA"/>
</dbReference>
<evidence type="ECO:0000313" key="2">
    <source>
        <dbReference type="EMBL" id="SDX46157.1"/>
    </source>
</evidence>
<dbReference type="Proteomes" id="UP000199529">
    <property type="component" value="Unassembled WGS sequence"/>
</dbReference>
<gene>
    <name evidence="2" type="ORF">SAMN05216215_101188</name>
</gene>
<sequence length="114" mass="12427">MADPADSVRRLRAELADAVGRSRRARGEANHRAQDFQRHTKELVGAKPAGAESGRRAAAIAYRARMGLEVVDFAETESNVRPDTAENESATGKSQEQTPSDGSDLDFSQARIMR</sequence>